<evidence type="ECO:0000256" key="3">
    <source>
        <dbReference type="ARBA" id="ARBA00023125"/>
    </source>
</evidence>
<keyword evidence="5" id="KW-0378">Hydrolase</keyword>
<dbReference type="CDD" id="cd17273">
    <property type="entry name" value="RMtype1_S_EcoJA69PI-TRD1-CR1_like"/>
    <property type="match status" value="1"/>
</dbReference>
<evidence type="ECO:0000256" key="1">
    <source>
        <dbReference type="ARBA" id="ARBA00010923"/>
    </source>
</evidence>
<protein>
    <submittedName>
        <fullName evidence="5">Restriction endonuclease subunit S</fullName>
        <ecNumber evidence="5">3.1.21.-</ecNumber>
    </submittedName>
</protein>
<proteinExistence type="inferred from homology"/>
<evidence type="ECO:0000313" key="6">
    <source>
        <dbReference type="Proteomes" id="UP001174932"/>
    </source>
</evidence>
<reference evidence="5" key="2">
    <citation type="submission" date="2023-07" db="EMBL/GenBank/DDBJ databases">
        <authorList>
            <person name="Shen H."/>
        </authorList>
    </citation>
    <scope>NUCLEOTIDE SEQUENCE</scope>
    <source>
        <strain evidence="5">TNR-22</strain>
    </source>
</reference>
<organism evidence="5 6">
    <name type="scientific">Rhizobium alvei</name>
    <dbReference type="NCBI Taxonomy" id="1132659"/>
    <lineage>
        <taxon>Bacteria</taxon>
        <taxon>Pseudomonadati</taxon>
        <taxon>Pseudomonadota</taxon>
        <taxon>Alphaproteobacteria</taxon>
        <taxon>Hyphomicrobiales</taxon>
        <taxon>Rhizobiaceae</taxon>
        <taxon>Rhizobium/Agrobacterium group</taxon>
        <taxon>Rhizobium</taxon>
    </lineage>
</organism>
<dbReference type="InterPro" id="IPR000055">
    <property type="entry name" value="Restrct_endonuc_typeI_TRD"/>
</dbReference>
<comment type="caution">
    <text evidence="5">The sequence shown here is derived from an EMBL/GenBank/DDBJ whole genome shotgun (WGS) entry which is preliminary data.</text>
</comment>
<dbReference type="PANTHER" id="PTHR43140">
    <property type="entry name" value="TYPE-1 RESTRICTION ENZYME ECOKI SPECIFICITY PROTEIN"/>
    <property type="match status" value="1"/>
</dbReference>
<dbReference type="GO" id="GO:0016787">
    <property type="term" value="F:hydrolase activity"/>
    <property type="evidence" value="ECO:0007669"/>
    <property type="project" value="UniProtKB-KW"/>
</dbReference>
<keyword evidence="2" id="KW-0680">Restriction system</keyword>
<dbReference type="InterPro" id="IPR051212">
    <property type="entry name" value="Type-I_RE_S_subunit"/>
</dbReference>
<evidence type="ECO:0000256" key="2">
    <source>
        <dbReference type="ARBA" id="ARBA00022747"/>
    </source>
</evidence>
<dbReference type="EMBL" id="JAUOZU010000025">
    <property type="protein sequence ID" value="MDO6967038.1"/>
    <property type="molecule type" value="Genomic_DNA"/>
</dbReference>
<dbReference type="SUPFAM" id="SSF116734">
    <property type="entry name" value="DNA methylase specificity domain"/>
    <property type="match status" value="2"/>
</dbReference>
<dbReference type="RefSeq" id="WP_304378966.1">
    <property type="nucleotide sequence ID" value="NZ_JAUOZU010000025.1"/>
</dbReference>
<feature type="domain" description="Type I restriction modification DNA specificity" evidence="4">
    <location>
        <begin position="10"/>
        <end position="189"/>
    </location>
</feature>
<sequence length="528" mass="58632">MTVEPRWSVPRGWDWTSIETIAEVTGGGTPSANDPSNFSDEGGIPWVTPADLTGYGDTYIARGRRNLSDRGYKSSSAKLLPAGAVLFTSRAPIGYCAIAANPIATNQGFKNLTLFGDISGEFTRHYLKWSKPYLESLASGTTFLELSGSKFQQVPFPLPPLAEQKRIVAKLDALNAKSARARTELARIETLVSRYKQAVLSKAFSGELTREWRQDREWPALVRLGDIASSFAYGSAAKSQKSGSIPVLRMGNIQNGQLDWADLVYTDDKDEIEKYRLFPGDVLFNRTNSPALVGKTAMYNGERDAIFAGYLIRIVAGPDLDARYLTYALNSPSGREFSWNAKTDGVSQSNISASKLKEFAFAAPQLEEQHEIVRRIESAFAKVDRLAKKAKRALELVGRLDEAILAKAFRGELVPQDENDEPAGLLLERIRQARKGELSRPKRRAPATKTKVHDMARTIIEALAEAKDWLAAQELFARCGVRDGSSTEDVEKLYRQLLDLERQEKVEIEEISDPLTGAKQGNRVRLRR</sequence>
<comment type="similarity">
    <text evidence="1">Belongs to the type-I restriction system S methylase family.</text>
</comment>
<dbReference type="Proteomes" id="UP001174932">
    <property type="component" value="Unassembled WGS sequence"/>
</dbReference>
<dbReference type="Pfam" id="PF01420">
    <property type="entry name" value="Methylase_S"/>
    <property type="match status" value="2"/>
</dbReference>
<keyword evidence="3" id="KW-0238">DNA-binding</keyword>
<accession>A0ABT8YTJ1</accession>
<dbReference type="GO" id="GO:0004519">
    <property type="term" value="F:endonuclease activity"/>
    <property type="evidence" value="ECO:0007669"/>
    <property type="project" value="UniProtKB-KW"/>
</dbReference>
<keyword evidence="6" id="KW-1185">Reference proteome</keyword>
<reference evidence="5" key="1">
    <citation type="journal article" date="2015" name="Int. J. Syst. Evol. Microbiol.">
        <title>Rhizobium alvei sp. nov., isolated from a freshwater river.</title>
        <authorList>
            <person name="Sheu S.Y."/>
            <person name="Huang H.W."/>
            <person name="Young C.C."/>
            <person name="Chen W.M."/>
        </authorList>
    </citation>
    <scope>NUCLEOTIDE SEQUENCE</scope>
    <source>
        <strain evidence="5">TNR-22</strain>
    </source>
</reference>
<keyword evidence="5" id="KW-0255">Endonuclease</keyword>
<dbReference type="CDD" id="cd17524">
    <property type="entry name" value="RMtype1_S_EcoUTORF5051P-TRD2-CR2_like"/>
    <property type="match status" value="1"/>
</dbReference>
<name>A0ABT8YTJ1_9HYPH</name>
<dbReference type="InterPro" id="IPR044946">
    <property type="entry name" value="Restrct_endonuc_typeI_TRD_sf"/>
</dbReference>
<keyword evidence="5" id="KW-0540">Nuclease</keyword>
<gene>
    <name evidence="5" type="ORF">Q4481_24040</name>
</gene>
<evidence type="ECO:0000313" key="5">
    <source>
        <dbReference type="EMBL" id="MDO6967038.1"/>
    </source>
</evidence>
<dbReference type="EC" id="3.1.21.-" evidence="5"/>
<feature type="domain" description="Type I restriction modification DNA specificity" evidence="4">
    <location>
        <begin position="222"/>
        <end position="394"/>
    </location>
</feature>
<evidence type="ECO:0000259" key="4">
    <source>
        <dbReference type="Pfam" id="PF01420"/>
    </source>
</evidence>
<dbReference type="PANTHER" id="PTHR43140:SF1">
    <property type="entry name" value="TYPE I RESTRICTION ENZYME ECOKI SPECIFICITY SUBUNIT"/>
    <property type="match status" value="1"/>
</dbReference>
<dbReference type="Gene3D" id="3.90.220.20">
    <property type="entry name" value="DNA methylase specificity domains"/>
    <property type="match status" value="2"/>
</dbReference>